<proteinExistence type="predicted"/>
<evidence type="ECO:0000313" key="2">
    <source>
        <dbReference type="Proteomes" id="UP000634136"/>
    </source>
</evidence>
<dbReference type="Proteomes" id="UP000634136">
    <property type="component" value="Unassembled WGS sequence"/>
</dbReference>
<dbReference type="AlphaFoldDB" id="A0A834TGY4"/>
<sequence length="284" mass="31228">MMFLFLSYPIVINSECLYRNVPSICGIGLSFHHASIKGLNAQNKCLNWTTLSSPDMSTVWNDTAVPGMACCTDAIQPVSLLYEATQLSYTRGYGLLLPPPCLLVRDGEAPCLLHASGGPSRLLLTHNCGGRRIWKSSTAEARHPVVNVAFKGEHFQSILNGILVCEDQAASKVFILRSGTNARDVTVVRRHPHARKIYLRLVWSGAEFSRAGAANVAHVDFLVLRRLRNVIPADRILLYSGYLCTNLNDRDGPSKSITLLRLVIIGKLLPRNATPLDSSQMSAF</sequence>
<keyword evidence="2" id="KW-1185">Reference proteome</keyword>
<name>A0A834TGY4_9FABA</name>
<comment type="caution">
    <text evidence="1">The sequence shown here is derived from an EMBL/GenBank/DDBJ whole genome shotgun (WGS) entry which is preliminary data.</text>
</comment>
<dbReference type="EMBL" id="JAAIUW010000008">
    <property type="protein sequence ID" value="KAF7822027.1"/>
    <property type="molecule type" value="Genomic_DNA"/>
</dbReference>
<protein>
    <submittedName>
        <fullName evidence="1">Uncharacterized protein</fullName>
    </submittedName>
</protein>
<accession>A0A834TGY4</accession>
<organism evidence="1 2">
    <name type="scientific">Senna tora</name>
    <dbReference type="NCBI Taxonomy" id="362788"/>
    <lineage>
        <taxon>Eukaryota</taxon>
        <taxon>Viridiplantae</taxon>
        <taxon>Streptophyta</taxon>
        <taxon>Embryophyta</taxon>
        <taxon>Tracheophyta</taxon>
        <taxon>Spermatophyta</taxon>
        <taxon>Magnoliopsida</taxon>
        <taxon>eudicotyledons</taxon>
        <taxon>Gunneridae</taxon>
        <taxon>Pentapetalae</taxon>
        <taxon>rosids</taxon>
        <taxon>fabids</taxon>
        <taxon>Fabales</taxon>
        <taxon>Fabaceae</taxon>
        <taxon>Caesalpinioideae</taxon>
        <taxon>Cassia clade</taxon>
        <taxon>Senna</taxon>
    </lineage>
</organism>
<reference evidence="1" key="1">
    <citation type="submission" date="2020-09" db="EMBL/GenBank/DDBJ databases">
        <title>Genome-Enabled Discovery of Anthraquinone Biosynthesis in Senna tora.</title>
        <authorList>
            <person name="Kang S.-H."/>
            <person name="Pandey R.P."/>
            <person name="Lee C.-M."/>
            <person name="Sim J.-S."/>
            <person name="Jeong J.-T."/>
            <person name="Choi B.-S."/>
            <person name="Jung M."/>
            <person name="Ginzburg D."/>
            <person name="Zhao K."/>
            <person name="Won S.Y."/>
            <person name="Oh T.-J."/>
            <person name="Yu Y."/>
            <person name="Kim N.-H."/>
            <person name="Lee O.R."/>
            <person name="Lee T.-H."/>
            <person name="Bashyal P."/>
            <person name="Kim T.-S."/>
            <person name="Lee W.-H."/>
            <person name="Kawkins C."/>
            <person name="Kim C.-K."/>
            <person name="Kim J.S."/>
            <person name="Ahn B.O."/>
            <person name="Rhee S.Y."/>
            <person name="Sohng J.K."/>
        </authorList>
    </citation>
    <scope>NUCLEOTIDE SEQUENCE</scope>
    <source>
        <tissue evidence="1">Leaf</tissue>
    </source>
</reference>
<evidence type="ECO:0000313" key="1">
    <source>
        <dbReference type="EMBL" id="KAF7822027.1"/>
    </source>
</evidence>
<gene>
    <name evidence="1" type="ORF">G2W53_027482</name>
</gene>